<reference evidence="1" key="1">
    <citation type="journal article" date="2015" name="Nature">
        <title>Complex archaea that bridge the gap between prokaryotes and eukaryotes.</title>
        <authorList>
            <person name="Spang A."/>
            <person name="Saw J.H."/>
            <person name="Jorgensen S.L."/>
            <person name="Zaremba-Niedzwiedzka K."/>
            <person name="Martijn J."/>
            <person name="Lind A.E."/>
            <person name="van Eijk R."/>
            <person name="Schleper C."/>
            <person name="Guy L."/>
            <person name="Ettema T.J."/>
        </authorList>
    </citation>
    <scope>NUCLEOTIDE SEQUENCE</scope>
</reference>
<organism evidence="1">
    <name type="scientific">marine sediment metagenome</name>
    <dbReference type="NCBI Taxonomy" id="412755"/>
    <lineage>
        <taxon>unclassified sequences</taxon>
        <taxon>metagenomes</taxon>
        <taxon>ecological metagenomes</taxon>
    </lineage>
</organism>
<protein>
    <submittedName>
        <fullName evidence="1">Uncharacterized protein</fullName>
    </submittedName>
</protein>
<evidence type="ECO:0000313" key="1">
    <source>
        <dbReference type="EMBL" id="KKN28364.1"/>
    </source>
</evidence>
<proteinExistence type="predicted"/>
<dbReference type="EMBL" id="LAZR01002570">
    <property type="protein sequence ID" value="KKN28364.1"/>
    <property type="molecule type" value="Genomic_DNA"/>
</dbReference>
<gene>
    <name evidence="1" type="ORF">LCGC14_0854900</name>
</gene>
<sequence>MEKILINEKQFNSFRKLVNFKFTKKIEIGSEHIIHGRMGNYIEINGCYLYFLDVDGTLQDFT</sequence>
<name>A0A0F9PE05_9ZZZZ</name>
<accession>A0A0F9PE05</accession>
<comment type="caution">
    <text evidence="1">The sequence shown here is derived from an EMBL/GenBank/DDBJ whole genome shotgun (WGS) entry which is preliminary data.</text>
</comment>
<dbReference type="AlphaFoldDB" id="A0A0F9PE05"/>